<proteinExistence type="predicted"/>
<feature type="compositionally biased region" description="Basic residues" evidence="1">
    <location>
        <begin position="44"/>
        <end position="58"/>
    </location>
</feature>
<name>A0ABD2BNW7_VESSQ</name>
<dbReference type="EMBL" id="JAUDFV010000074">
    <property type="protein sequence ID" value="KAL2734464.1"/>
    <property type="molecule type" value="Genomic_DNA"/>
</dbReference>
<feature type="compositionally biased region" description="Acidic residues" evidence="1">
    <location>
        <begin position="31"/>
        <end position="40"/>
    </location>
</feature>
<dbReference type="Proteomes" id="UP001607302">
    <property type="component" value="Unassembled WGS sequence"/>
</dbReference>
<feature type="region of interest" description="Disordered" evidence="1">
    <location>
        <begin position="1"/>
        <end position="73"/>
    </location>
</feature>
<organism evidence="2 3">
    <name type="scientific">Vespula squamosa</name>
    <name type="common">Southern yellow jacket</name>
    <name type="synonym">Wasp</name>
    <dbReference type="NCBI Taxonomy" id="30214"/>
    <lineage>
        <taxon>Eukaryota</taxon>
        <taxon>Metazoa</taxon>
        <taxon>Ecdysozoa</taxon>
        <taxon>Arthropoda</taxon>
        <taxon>Hexapoda</taxon>
        <taxon>Insecta</taxon>
        <taxon>Pterygota</taxon>
        <taxon>Neoptera</taxon>
        <taxon>Endopterygota</taxon>
        <taxon>Hymenoptera</taxon>
        <taxon>Apocrita</taxon>
        <taxon>Aculeata</taxon>
        <taxon>Vespoidea</taxon>
        <taxon>Vespidae</taxon>
        <taxon>Vespinae</taxon>
        <taxon>Vespula</taxon>
    </lineage>
</organism>
<protein>
    <submittedName>
        <fullName evidence="2">Uncharacterized protein</fullName>
    </submittedName>
</protein>
<comment type="caution">
    <text evidence="2">The sequence shown here is derived from an EMBL/GenBank/DDBJ whole genome shotgun (WGS) entry which is preliminary data.</text>
</comment>
<evidence type="ECO:0000256" key="1">
    <source>
        <dbReference type="SAM" id="MobiDB-lite"/>
    </source>
</evidence>
<accession>A0ABD2BNW7</accession>
<reference evidence="2 3" key="1">
    <citation type="journal article" date="2024" name="Ann. Entomol. Soc. Am.">
        <title>Genomic analyses of the southern and eastern yellowjacket wasps (Hymenoptera: Vespidae) reveal evolutionary signatures of social life.</title>
        <authorList>
            <person name="Catto M.A."/>
            <person name="Caine P.B."/>
            <person name="Orr S.E."/>
            <person name="Hunt B.G."/>
            <person name="Goodisman M.A.D."/>
        </authorList>
    </citation>
    <scope>NUCLEOTIDE SEQUENCE [LARGE SCALE GENOMIC DNA]</scope>
    <source>
        <strain evidence="2">233</strain>
        <tissue evidence="2">Head and thorax</tissue>
    </source>
</reference>
<keyword evidence="3" id="KW-1185">Reference proteome</keyword>
<feature type="compositionally biased region" description="Polar residues" evidence="1">
    <location>
        <begin position="10"/>
        <end position="26"/>
    </location>
</feature>
<evidence type="ECO:0000313" key="3">
    <source>
        <dbReference type="Proteomes" id="UP001607302"/>
    </source>
</evidence>
<sequence length="136" mass="16018">NEIEKKENEVSQQLGYIDTNKVSTCLNNNNNDDDDDEDDNNNNKKTKKKRKRKKKKQKKQVENLQTNTCSHRSPRNIEPLTFLRYIRLPQETPTSFHAPLISWLFFLRAAFFEENADDYDDEDVTPRGKSLMIPNV</sequence>
<evidence type="ECO:0000313" key="2">
    <source>
        <dbReference type="EMBL" id="KAL2734464.1"/>
    </source>
</evidence>
<dbReference type="AlphaFoldDB" id="A0ABD2BNW7"/>
<feature type="compositionally biased region" description="Polar residues" evidence="1">
    <location>
        <begin position="62"/>
        <end position="71"/>
    </location>
</feature>
<gene>
    <name evidence="2" type="ORF">V1478_004162</name>
</gene>
<feature type="non-terminal residue" evidence="2">
    <location>
        <position position="1"/>
    </location>
</feature>
<feature type="non-terminal residue" evidence="2">
    <location>
        <position position="136"/>
    </location>
</feature>